<name>A0A0A9GL34_ARUDO</name>
<dbReference type="EMBL" id="GBRH01172714">
    <property type="protein sequence ID" value="JAE25182.1"/>
    <property type="molecule type" value="Transcribed_RNA"/>
</dbReference>
<evidence type="ECO:0000313" key="1">
    <source>
        <dbReference type="EMBL" id="JAE25182.1"/>
    </source>
</evidence>
<reference evidence="1" key="1">
    <citation type="submission" date="2014-09" db="EMBL/GenBank/DDBJ databases">
        <authorList>
            <person name="Magalhaes I.L.F."/>
            <person name="Oliveira U."/>
            <person name="Santos F.R."/>
            <person name="Vidigal T.H.D.A."/>
            <person name="Brescovit A.D."/>
            <person name="Santos A.J."/>
        </authorList>
    </citation>
    <scope>NUCLEOTIDE SEQUENCE</scope>
    <source>
        <tissue evidence="1">Shoot tissue taken approximately 20 cm above the soil surface</tissue>
    </source>
</reference>
<dbReference type="AlphaFoldDB" id="A0A0A9GL34"/>
<sequence>MLHQYISSYSLGKAVQ</sequence>
<proteinExistence type="predicted"/>
<protein>
    <submittedName>
        <fullName evidence="1">Uncharacterized protein</fullName>
    </submittedName>
</protein>
<organism evidence="1">
    <name type="scientific">Arundo donax</name>
    <name type="common">Giant reed</name>
    <name type="synonym">Donax arundinaceus</name>
    <dbReference type="NCBI Taxonomy" id="35708"/>
    <lineage>
        <taxon>Eukaryota</taxon>
        <taxon>Viridiplantae</taxon>
        <taxon>Streptophyta</taxon>
        <taxon>Embryophyta</taxon>
        <taxon>Tracheophyta</taxon>
        <taxon>Spermatophyta</taxon>
        <taxon>Magnoliopsida</taxon>
        <taxon>Liliopsida</taxon>
        <taxon>Poales</taxon>
        <taxon>Poaceae</taxon>
        <taxon>PACMAD clade</taxon>
        <taxon>Arundinoideae</taxon>
        <taxon>Arundineae</taxon>
        <taxon>Arundo</taxon>
    </lineage>
</organism>
<accession>A0A0A9GL34</accession>
<reference evidence="1" key="2">
    <citation type="journal article" date="2015" name="Data Brief">
        <title>Shoot transcriptome of the giant reed, Arundo donax.</title>
        <authorList>
            <person name="Barrero R.A."/>
            <person name="Guerrero F.D."/>
            <person name="Moolhuijzen P."/>
            <person name="Goolsby J.A."/>
            <person name="Tidwell J."/>
            <person name="Bellgard S.E."/>
            <person name="Bellgard M.I."/>
        </authorList>
    </citation>
    <scope>NUCLEOTIDE SEQUENCE</scope>
    <source>
        <tissue evidence="1">Shoot tissue taken approximately 20 cm above the soil surface</tissue>
    </source>
</reference>